<dbReference type="Pfam" id="PF04655">
    <property type="entry name" value="APH_6_hur"/>
    <property type="match status" value="1"/>
</dbReference>
<comment type="caution">
    <text evidence="1">The sequence shown here is derived from an EMBL/GenBank/DDBJ whole genome shotgun (WGS) entry which is preliminary data.</text>
</comment>
<dbReference type="EMBL" id="BMVX01000002">
    <property type="protein sequence ID" value="GGZ50900.1"/>
    <property type="molecule type" value="Genomic_DNA"/>
</dbReference>
<dbReference type="Proteomes" id="UP000634660">
    <property type="component" value="Unassembled WGS sequence"/>
</dbReference>
<sequence length="337" mass="35463">MGRVVRGGVGCGGRRGPYGRGMVEVPVGLVEAQVRFNGAAGREFVAGLPALAGRMVEQWELRRTGPAMHGVTALVLPVECADGARGVLKLQLVDEESVGEPVALRVWDGDGAVRLLRHDRLTGAMLLERLDEGRHLSGLAGRDPRAAVRVVAELLARLSAAPAPAGMRGLGPMAAGLLADVPRALGRLADGRDRRVLRDCAAALAEVAGEPGDRLLHWDLHHDNVLGGGPDGRARWLAIDPKPLAGDPGFELLPALANGFAAGEVRWRFDLMTEVLGLDRERARAWTLGRVLQNCLWDVADAEAPGGGGGLGAGAGGAVRLEEQLVLAERLMGRRGS</sequence>
<dbReference type="AlphaFoldDB" id="A0A918QIL2"/>
<reference evidence="1" key="1">
    <citation type="journal article" date="2014" name="Int. J. Syst. Evol. Microbiol.">
        <title>Complete genome sequence of Corynebacterium casei LMG S-19264T (=DSM 44701T), isolated from a smear-ripened cheese.</title>
        <authorList>
            <consortium name="US DOE Joint Genome Institute (JGI-PGF)"/>
            <person name="Walter F."/>
            <person name="Albersmeier A."/>
            <person name="Kalinowski J."/>
            <person name="Ruckert C."/>
        </authorList>
    </citation>
    <scope>NUCLEOTIDE SEQUENCE</scope>
    <source>
        <strain evidence="1">JCM 4834</strain>
    </source>
</reference>
<organism evidence="1 2">
    <name type="scientific">Streptomyces subrutilus</name>
    <dbReference type="NCBI Taxonomy" id="36818"/>
    <lineage>
        <taxon>Bacteria</taxon>
        <taxon>Bacillati</taxon>
        <taxon>Actinomycetota</taxon>
        <taxon>Actinomycetes</taxon>
        <taxon>Kitasatosporales</taxon>
        <taxon>Streptomycetaceae</taxon>
        <taxon>Streptomyces</taxon>
    </lineage>
</organism>
<protein>
    <submittedName>
        <fullName evidence="1">Hydroxyurea phosphotransferase</fullName>
    </submittedName>
</protein>
<accession>A0A918QIL2</accession>
<proteinExistence type="predicted"/>
<dbReference type="SUPFAM" id="SSF56112">
    <property type="entry name" value="Protein kinase-like (PK-like)"/>
    <property type="match status" value="1"/>
</dbReference>
<dbReference type="GO" id="GO:0016773">
    <property type="term" value="F:phosphotransferase activity, alcohol group as acceptor"/>
    <property type="evidence" value="ECO:0007669"/>
    <property type="project" value="InterPro"/>
</dbReference>
<gene>
    <name evidence="1" type="ORF">GCM10010371_08250</name>
</gene>
<evidence type="ECO:0000313" key="1">
    <source>
        <dbReference type="EMBL" id="GGZ50900.1"/>
    </source>
</evidence>
<dbReference type="InterPro" id="IPR011009">
    <property type="entry name" value="Kinase-like_dom_sf"/>
</dbReference>
<evidence type="ECO:0000313" key="2">
    <source>
        <dbReference type="Proteomes" id="UP000634660"/>
    </source>
</evidence>
<reference evidence="1" key="2">
    <citation type="submission" date="2020-09" db="EMBL/GenBank/DDBJ databases">
        <authorList>
            <person name="Sun Q."/>
            <person name="Ohkuma M."/>
        </authorList>
    </citation>
    <scope>NUCLEOTIDE SEQUENCE</scope>
    <source>
        <strain evidence="1">JCM 4834</strain>
    </source>
</reference>
<dbReference type="InterPro" id="IPR006748">
    <property type="entry name" value="NH2Glyco/OHUrea_AB-resist_kin"/>
</dbReference>
<name>A0A918QIL2_9ACTN</name>
<dbReference type="GO" id="GO:0019748">
    <property type="term" value="P:secondary metabolic process"/>
    <property type="evidence" value="ECO:0007669"/>
    <property type="project" value="InterPro"/>
</dbReference>